<dbReference type="InterPro" id="IPR003783">
    <property type="entry name" value="Regulatory_RecX"/>
</dbReference>
<comment type="function">
    <text evidence="5">Modulates RecA activity.</text>
</comment>
<dbReference type="Pfam" id="PF21982">
    <property type="entry name" value="RecX_HTH1"/>
    <property type="match status" value="1"/>
</dbReference>
<evidence type="ECO:0000256" key="1">
    <source>
        <dbReference type="ARBA" id="ARBA00004496"/>
    </source>
</evidence>
<feature type="compositionally biased region" description="Low complexity" evidence="6">
    <location>
        <begin position="20"/>
        <end position="38"/>
    </location>
</feature>
<dbReference type="Pfam" id="PF02631">
    <property type="entry name" value="RecX_HTH2"/>
    <property type="match status" value="1"/>
</dbReference>
<evidence type="ECO:0000313" key="10">
    <source>
        <dbReference type="EMBL" id="MFI7587628.1"/>
    </source>
</evidence>
<feature type="region of interest" description="Disordered" evidence="6">
    <location>
        <begin position="1"/>
        <end position="50"/>
    </location>
</feature>
<feature type="compositionally biased region" description="Basic residues" evidence="6">
    <location>
        <begin position="8"/>
        <end position="17"/>
    </location>
</feature>
<evidence type="ECO:0000256" key="4">
    <source>
        <dbReference type="ARBA" id="ARBA00022490"/>
    </source>
</evidence>
<evidence type="ECO:0000256" key="2">
    <source>
        <dbReference type="ARBA" id="ARBA00009695"/>
    </source>
</evidence>
<evidence type="ECO:0000259" key="7">
    <source>
        <dbReference type="Pfam" id="PF02631"/>
    </source>
</evidence>
<comment type="subcellular location">
    <subcellularLocation>
        <location evidence="1 5">Cytoplasm</location>
    </subcellularLocation>
</comment>
<keyword evidence="4 5" id="KW-0963">Cytoplasm</keyword>
<reference evidence="10 11" key="1">
    <citation type="submission" date="2024-10" db="EMBL/GenBank/DDBJ databases">
        <title>The Natural Products Discovery Center: Release of the First 8490 Sequenced Strains for Exploring Actinobacteria Biosynthetic Diversity.</title>
        <authorList>
            <person name="Kalkreuter E."/>
            <person name="Kautsar S.A."/>
            <person name="Yang D."/>
            <person name="Bader C.D."/>
            <person name="Teijaro C.N."/>
            <person name="Fluegel L."/>
            <person name="Davis C.M."/>
            <person name="Simpson J.R."/>
            <person name="Lauterbach L."/>
            <person name="Steele A.D."/>
            <person name="Gui C."/>
            <person name="Meng S."/>
            <person name="Li G."/>
            <person name="Viehrig K."/>
            <person name="Ye F."/>
            <person name="Su P."/>
            <person name="Kiefer A.F."/>
            <person name="Nichols A."/>
            <person name="Cepeda A.J."/>
            <person name="Yan W."/>
            <person name="Fan B."/>
            <person name="Jiang Y."/>
            <person name="Adhikari A."/>
            <person name="Zheng C.-J."/>
            <person name="Schuster L."/>
            <person name="Cowan T.M."/>
            <person name="Smanski M.J."/>
            <person name="Chevrette M.G."/>
            <person name="De Carvalho L.P.S."/>
            <person name="Shen B."/>
        </authorList>
    </citation>
    <scope>NUCLEOTIDE SEQUENCE [LARGE SCALE GENOMIC DNA]</scope>
    <source>
        <strain evidence="10 11">NPDC049639</strain>
    </source>
</reference>
<feature type="domain" description="RecX first three-helical" evidence="9">
    <location>
        <begin position="51"/>
        <end position="88"/>
    </location>
</feature>
<accession>A0ABW8ANE4</accession>
<comment type="similarity">
    <text evidence="2 5">Belongs to the RecX family.</text>
</comment>
<dbReference type="PANTHER" id="PTHR33602:SF1">
    <property type="entry name" value="REGULATORY PROTEIN RECX FAMILY PROTEIN"/>
    <property type="match status" value="1"/>
</dbReference>
<dbReference type="InterPro" id="IPR036388">
    <property type="entry name" value="WH-like_DNA-bd_sf"/>
</dbReference>
<protein>
    <recommendedName>
        <fullName evidence="3 5">Regulatory protein RecX</fullName>
    </recommendedName>
</protein>
<comment type="caution">
    <text evidence="10">The sequence shown here is derived from an EMBL/GenBank/DDBJ whole genome shotgun (WGS) entry which is preliminary data.</text>
</comment>
<dbReference type="HAMAP" id="MF_01114">
    <property type="entry name" value="RecX"/>
    <property type="match status" value="1"/>
</dbReference>
<feature type="compositionally biased region" description="Basic and acidic residues" evidence="6">
    <location>
        <begin position="39"/>
        <end position="50"/>
    </location>
</feature>
<evidence type="ECO:0000259" key="9">
    <source>
        <dbReference type="Pfam" id="PF21982"/>
    </source>
</evidence>
<keyword evidence="11" id="KW-1185">Reference proteome</keyword>
<feature type="domain" description="RecX second three-helical" evidence="7">
    <location>
        <begin position="96"/>
        <end position="136"/>
    </location>
</feature>
<gene>
    <name evidence="5" type="primary">recX</name>
    <name evidence="10" type="ORF">ACIB24_11190</name>
</gene>
<evidence type="ECO:0000313" key="11">
    <source>
        <dbReference type="Proteomes" id="UP001612915"/>
    </source>
</evidence>
<sequence>MSEPPSTRRSRRPSKHRSSSEASGSRAGAGSGAVPASARDPETRDPLELGREIALRQLSMGPRTRAQLATSLRRKGIPEPAVEAVLDRFEEVQLVDDGEFARQWVESRHHGRGLARRALAHELRQRGVEGELVKQAVAQVAPEDELAAARELVRRRAPGMARDDPQRRVRRLAGMLARKGYGPGVAMQAIREQLAADDEAAAALEAEFD</sequence>
<proteinExistence type="inferred from homology"/>
<evidence type="ECO:0000259" key="8">
    <source>
        <dbReference type="Pfam" id="PF21981"/>
    </source>
</evidence>
<dbReference type="InterPro" id="IPR053925">
    <property type="entry name" value="RecX_HTH_3rd"/>
</dbReference>
<dbReference type="PANTHER" id="PTHR33602">
    <property type="entry name" value="REGULATORY PROTEIN RECX FAMILY PROTEIN"/>
    <property type="match status" value="1"/>
</dbReference>
<evidence type="ECO:0000256" key="6">
    <source>
        <dbReference type="SAM" id="MobiDB-lite"/>
    </source>
</evidence>
<evidence type="ECO:0000256" key="5">
    <source>
        <dbReference type="HAMAP-Rule" id="MF_01114"/>
    </source>
</evidence>
<dbReference type="RefSeq" id="WP_398279672.1">
    <property type="nucleotide sequence ID" value="NZ_JBITLV010000003.1"/>
</dbReference>
<dbReference type="InterPro" id="IPR053924">
    <property type="entry name" value="RecX_HTH_2nd"/>
</dbReference>
<dbReference type="Proteomes" id="UP001612915">
    <property type="component" value="Unassembled WGS sequence"/>
</dbReference>
<name>A0ABW8ANE4_9ACTN</name>
<dbReference type="EMBL" id="JBITLV010000003">
    <property type="protein sequence ID" value="MFI7587628.1"/>
    <property type="molecule type" value="Genomic_DNA"/>
</dbReference>
<organism evidence="10 11">
    <name type="scientific">Spongisporangium articulatum</name>
    <dbReference type="NCBI Taxonomy" id="3362603"/>
    <lineage>
        <taxon>Bacteria</taxon>
        <taxon>Bacillati</taxon>
        <taxon>Actinomycetota</taxon>
        <taxon>Actinomycetes</taxon>
        <taxon>Kineosporiales</taxon>
        <taxon>Kineosporiaceae</taxon>
        <taxon>Spongisporangium</taxon>
    </lineage>
</organism>
<dbReference type="Gene3D" id="1.10.10.10">
    <property type="entry name" value="Winged helix-like DNA-binding domain superfamily/Winged helix DNA-binding domain"/>
    <property type="match status" value="3"/>
</dbReference>
<evidence type="ECO:0000256" key="3">
    <source>
        <dbReference type="ARBA" id="ARBA00018111"/>
    </source>
</evidence>
<feature type="domain" description="RecX third three-helical" evidence="8">
    <location>
        <begin position="143"/>
        <end position="190"/>
    </location>
</feature>
<dbReference type="Pfam" id="PF21981">
    <property type="entry name" value="RecX_HTH3"/>
    <property type="match status" value="1"/>
</dbReference>
<dbReference type="InterPro" id="IPR053926">
    <property type="entry name" value="RecX_HTH_1st"/>
</dbReference>